<dbReference type="AlphaFoldDB" id="A0A4P7NRZ0"/>
<name>A0A4P7NRZ0_PYROR</name>
<evidence type="ECO:0000313" key="2">
    <source>
        <dbReference type="Proteomes" id="UP000294847"/>
    </source>
</evidence>
<proteinExistence type="predicted"/>
<dbReference type="Proteomes" id="UP000294847">
    <property type="component" value="Chromosome 6"/>
</dbReference>
<organism evidence="1 2">
    <name type="scientific">Pyricularia oryzae</name>
    <name type="common">Rice blast fungus</name>
    <name type="synonym">Magnaporthe oryzae</name>
    <dbReference type="NCBI Taxonomy" id="318829"/>
    <lineage>
        <taxon>Eukaryota</taxon>
        <taxon>Fungi</taxon>
        <taxon>Dikarya</taxon>
        <taxon>Ascomycota</taxon>
        <taxon>Pezizomycotina</taxon>
        <taxon>Sordariomycetes</taxon>
        <taxon>Sordariomycetidae</taxon>
        <taxon>Magnaporthales</taxon>
        <taxon>Pyriculariaceae</taxon>
        <taxon>Pyricularia</taxon>
    </lineage>
</organism>
<protein>
    <submittedName>
        <fullName evidence="1">Uncharacterized protein</fullName>
    </submittedName>
</protein>
<gene>
    <name evidence="1" type="ORF">PoMZ_06294</name>
</gene>
<dbReference type="EMBL" id="CP034209">
    <property type="protein sequence ID" value="QBZ64596.1"/>
    <property type="molecule type" value="Genomic_DNA"/>
</dbReference>
<reference evidence="1 2" key="1">
    <citation type="journal article" date="2019" name="Mol. Biol. Evol.">
        <title>Blast fungal genomes show frequent chromosomal changes, gene gains and losses, and effector gene turnover.</title>
        <authorList>
            <person name="Gomez Luciano L.B."/>
            <person name="Jason Tsai I."/>
            <person name="Chuma I."/>
            <person name="Tosa Y."/>
            <person name="Chen Y.H."/>
            <person name="Li J.Y."/>
            <person name="Li M.Y."/>
            <person name="Jade Lu M.Y."/>
            <person name="Nakayashiki H."/>
            <person name="Li W.H."/>
        </authorList>
    </citation>
    <scope>NUCLEOTIDE SEQUENCE [LARGE SCALE GENOMIC DNA]</scope>
    <source>
        <strain evidence="1">MZ5-1-6</strain>
    </source>
</reference>
<evidence type="ECO:0000313" key="1">
    <source>
        <dbReference type="EMBL" id="QBZ64596.1"/>
    </source>
</evidence>
<sequence>MTLRLFQPDWRQRQIAYRHGQSRPELCNKGIPVLQFCALARAHLCVCPSAAFTTLKSQAWFKLSLPVAAQPETSGNTIGSITLQSIVLAASPIYRR</sequence>
<accession>A0A4P7NRZ0</accession>